<accession>E9GR18</accession>
<dbReference type="PANTHER" id="PTHR21725">
    <property type="entry name" value="E3 UBIQUITIN-PROTEIN LIGASE UBR4"/>
    <property type="match status" value="1"/>
</dbReference>
<dbReference type="STRING" id="6669.E9GR18"/>
<dbReference type="EMBL" id="GL732559">
    <property type="protein sequence ID" value="EFX78070.1"/>
    <property type="molecule type" value="Genomic_DNA"/>
</dbReference>
<gene>
    <name evidence="1" type="ORF">DAPPUDRAFT_320771</name>
</gene>
<dbReference type="AlphaFoldDB" id="E9GR18"/>
<organism evidence="1 2">
    <name type="scientific">Daphnia pulex</name>
    <name type="common">Water flea</name>
    <dbReference type="NCBI Taxonomy" id="6669"/>
    <lineage>
        <taxon>Eukaryota</taxon>
        <taxon>Metazoa</taxon>
        <taxon>Ecdysozoa</taxon>
        <taxon>Arthropoda</taxon>
        <taxon>Crustacea</taxon>
        <taxon>Branchiopoda</taxon>
        <taxon>Diplostraca</taxon>
        <taxon>Cladocera</taxon>
        <taxon>Anomopoda</taxon>
        <taxon>Daphniidae</taxon>
        <taxon>Daphnia</taxon>
    </lineage>
</organism>
<protein>
    <submittedName>
        <fullName evidence="1">Uncharacterized protein</fullName>
    </submittedName>
</protein>
<name>E9GR18_DAPPU</name>
<proteinExistence type="predicted"/>
<dbReference type="HOGENOM" id="CLU_957320_0_0_1"/>
<dbReference type="PANTHER" id="PTHR21725:SF1">
    <property type="entry name" value="E3 UBIQUITIN-PROTEIN LIGASE UBR4"/>
    <property type="match status" value="1"/>
</dbReference>
<dbReference type="Proteomes" id="UP000000305">
    <property type="component" value="Unassembled WGS sequence"/>
</dbReference>
<dbReference type="InParanoid" id="E9GR18"/>
<sequence>MSYVFYHGELNGSDGFGDLPTDDEHSERRRILTKQLLPYLNELLQVTAGSSEIPAVVVDNLNSLLPSIKPASKRLSPVGSVQRARRTLHQLHHDPETKVASKSLMIPTLVSQEGTFENVRMSFTGDRGQTIKQLLLCPRSVQGNNKREVSMCCLSSPYGRWQHLAMSHEKDEVTVLQLSSLLKQADAPKKKLTLKRLSTAPVPFIVLGMAINPGRCTGRLRLERSSRHDAEFRWIGPRPFHPQLEMGNFIIKAVWLPAKNLIVAAGPLEEIAVRGANAKKKTAKTKKDIIQ</sequence>
<dbReference type="KEGG" id="dpx:DAPPUDRAFT_320771"/>
<keyword evidence="2" id="KW-1185">Reference proteome</keyword>
<dbReference type="OrthoDB" id="6348962at2759"/>
<dbReference type="InterPro" id="IPR045189">
    <property type="entry name" value="UBR4-like"/>
</dbReference>
<reference evidence="1 2" key="1">
    <citation type="journal article" date="2011" name="Science">
        <title>The ecoresponsive genome of Daphnia pulex.</title>
        <authorList>
            <person name="Colbourne J.K."/>
            <person name="Pfrender M.E."/>
            <person name="Gilbert D."/>
            <person name="Thomas W.K."/>
            <person name="Tucker A."/>
            <person name="Oakley T.H."/>
            <person name="Tokishita S."/>
            <person name="Aerts A."/>
            <person name="Arnold G.J."/>
            <person name="Basu M.K."/>
            <person name="Bauer D.J."/>
            <person name="Caceres C.E."/>
            <person name="Carmel L."/>
            <person name="Casola C."/>
            <person name="Choi J.H."/>
            <person name="Detter J.C."/>
            <person name="Dong Q."/>
            <person name="Dusheyko S."/>
            <person name="Eads B.D."/>
            <person name="Frohlich T."/>
            <person name="Geiler-Samerotte K.A."/>
            <person name="Gerlach D."/>
            <person name="Hatcher P."/>
            <person name="Jogdeo S."/>
            <person name="Krijgsveld J."/>
            <person name="Kriventseva E.V."/>
            <person name="Kultz D."/>
            <person name="Laforsch C."/>
            <person name="Lindquist E."/>
            <person name="Lopez J."/>
            <person name="Manak J.R."/>
            <person name="Muller J."/>
            <person name="Pangilinan J."/>
            <person name="Patwardhan R.P."/>
            <person name="Pitluck S."/>
            <person name="Pritham E.J."/>
            <person name="Rechtsteiner A."/>
            <person name="Rho M."/>
            <person name="Rogozin I.B."/>
            <person name="Sakarya O."/>
            <person name="Salamov A."/>
            <person name="Schaack S."/>
            <person name="Shapiro H."/>
            <person name="Shiga Y."/>
            <person name="Skalitzky C."/>
            <person name="Smith Z."/>
            <person name="Souvorov A."/>
            <person name="Sung W."/>
            <person name="Tang Z."/>
            <person name="Tsuchiya D."/>
            <person name="Tu H."/>
            <person name="Vos H."/>
            <person name="Wang M."/>
            <person name="Wolf Y.I."/>
            <person name="Yamagata H."/>
            <person name="Yamada T."/>
            <person name="Ye Y."/>
            <person name="Shaw J.R."/>
            <person name="Andrews J."/>
            <person name="Crease T.J."/>
            <person name="Tang H."/>
            <person name="Lucas S.M."/>
            <person name="Robertson H.M."/>
            <person name="Bork P."/>
            <person name="Koonin E.V."/>
            <person name="Zdobnov E.M."/>
            <person name="Grigoriev I.V."/>
            <person name="Lynch M."/>
            <person name="Boore J.L."/>
        </authorList>
    </citation>
    <scope>NUCLEOTIDE SEQUENCE [LARGE SCALE GENOMIC DNA]</scope>
</reference>
<evidence type="ECO:0000313" key="2">
    <source>
        <dbReference type="Proteomes" id="UP000000305"/>
    </source>
</evidence>
<evidence type="ECO:0000313" key="1">
    <source>
        <dbReference type="EMBL" id="EFX78070.1"/>
    </source>
</evidence>
<dbReference type="eggNOG" id="KOG1776">
    <property type="taxonomic scope" value="Eukaryota"/>
</dbReference>